<evidence type="ECO:0000256" key="1">
    <source>
        <dbReference type="SAM" id="MobiDB-lite"/>
    </source>
</evidence>
<dbReference type="InterPro" id="IPR057204">
    <property type="entry name" value="DUF7882"/>
</dbReference>
<feature type="region of interest" description="Disordered" evidence="1">
    <location>
        <begin position="103"/>
        <end position="123"/>
    </location>
</feature>
<dbReference type="Proteomes" id="UP000285970">
    <property type="component" value="Unassembled WGS sequence"/>
</dbReference>
<dbReference type="RefSeq" id="WP_128218802.1">
    <property type="nucleotide sequence ID" value="NZ_RBZY01000068.1"/>
</dbReference>
<dbReference type="EMBL" id="RBZY01000068">
    <property type="protein sequence ID" value="RWR16043.1"/>
    <property type="molecule type" value="Genomic_DNA"/>
</dbReference>
<protein>
    <recommendedName>
        <fullName evidence="2">DUF7882 domain-containing protein</fullName>
    </recommendedName>
</protein>
<reference evidence="3 4" key="1">
    <citation type="journal article" date="2018" name="Front. Microbiol.">
        <title>Novel Insights Into Bacterial Dimethylsulfoniopropionate Catabolism in the East China Sea.</title>
        <authorList>
            <person name="Liu J."/>
            <person name="Liu J."/>
            <person name="Zhang S.H."/>
            <person name="Liang J."/>
            <person name="Lin H."/>
            <person name="Song D."/>
            <person name="Yang G.P."/>
            <person name="Todd J.D."/>
            <person name="Zhang X.H."/>
        </authorList>
    </citation>
    <scope>NUCLEOTIDE SEQUENCE [LARGE SCALE GENOMIC DNA]</scope>
    <source>
        <strain evidence="3 4">ZYFD042</strain>
    </source>
</reference>
<gene>
    <name evidence="3" type="ORF">D8Y23_14495</name>
</gene>
<name>A0A3S4LUJ1_9MICO</name>
<dbReference type="AlphaFoldDB" id="A0A3S4LUJ1"/>
<feature type="compositionally biased region" description="Low complexity" evidence="1">
    <location>
        <begin position="104"/>
        <end position="123"/>
    </location>
</feature>
<sequence length="123" mass="13564">MAKLFYGTTPEPIAIDDRMLAHVKVVVATKLRRGESFTLSWTHGPNEPIGRSTIWLQPSIPLRFVFDSEQPESLDQNLLKRMANDANSSRGLSLDIDIEEPAVAKRPASARPSAAPRSLVRAA</sequence>
<dbReference type="Pfam" id="PF25355">
    <property type="entry name" value="DUF7882"/>
    <property type="match status" value="1"/>
</dbReference>
<dbReference type="OrthoDB" id="5066471at2"/>
<evidence type="ECO:0000259" key="2">
    <source>
        <dbReference type="Pfam" id="PF25355"/>
    </source>
</evidence>
<evidence type="ECO:0000313" key="4">
    <source>
        <dbReference type="Proteomes" id="UP000285970"/>
    </source>
</evidence>
<accession>A0A3S4LUJ1</accession>
<evidence type="ECO:0000313" key="3">
    <source>
        <dbReference type="EMBL" id="RWR16043.1"/>
    </source>
</evidence>
<organism evidence="3 4">
    <name type="scientific">Microbacterium enclense</name>
    <dbReference type="NCBI Taxonomy" id="993073"/>
    <lineage>
        <taxon>Bacteria</taxon>
        <taxon>Bacillati</taxon>
        <taxon>Actinomycetota</taxon>
        <taxon>Actinomycetes</taxon>
        <taxon>Micrococcales</taxon>
        <taxon>Microbacteriaceae</taxon>
        <taxon>Microbacterium</taxon>
    </lineage>
</organism>
<comment type="caution">
    <text evidence="3">The sequence shown here is derived from an EMBL/GenBank/DDBJ whole genome shotgun (WGS) entry which is preliminary data.</text>
</comment>
<proteinExistence type="predicted"/>
<feature type="domain" description="DUF7882" evidence="2">
    <location>
        <begin position="1"/>
        <end position="94"/>
    </location>
</feature>